<keyword evidence="2" id="KW-1185">Reference proteome</keyword>
<evidence type="ECO:0000313" key="2">
    <source>
        <dbReference type="Proteomes" id="UP000295496"/>
    </source>
</evidence>
<dbReference type="RefSeq" id="WP_132301763.1">
    <property type="nucleotide sequence ID" value="NZ_CP170642.1"/>
</dbReference>
<reference evidence="1 2" key="1">
    <citation type="submission" date="2019-03" db="EMBL/GenBank/DDBJ databases">
        <title>Genomic Encyclopedia of Type Strains, Phase IV (KMG-IV): sequencing the most valuable type-strain genomes for metagenomic binning, comparative biology and taxonomic classification.</title>
        <authorList>
            <person name="Goeker M."/>
        </authorList>
    </citation>
    <scope>NUCLEOTIDE SEQUENCE [LARGE SCALE GENOMIC DNA]</scope>
    <source>
        <strain evidence="1 2">DSM 10053</strain>
    </source>
</reference>
<gene>
    <name evidence="1" type="ORF">EV692_1338</name>
</gene>
<dbReference type="AlphaFoldDB" id="A0A4R1KXI7"/>
<evidence type="ECO:0000313" key="1">
    <source>
        <dbReference type="EMBL" id="TCK70112.1"/>
    </source>
</evidence>
<sequence length="73" mass="8251">MANAITEHSKKLRAKTAHEWNKKMLEQGKVQRISLQLATDTAQEFDAICAELGVARPQAIKTLCELYRATHSR</sequence>
<organism evidence="1 2">
    <name type="scientific">Lonepinella koalarum</name>
    <dbReference type="NCBI Taxonomy" id="53417"/>
    <lineage>
        <taxon>Bacteria</taxon>
        <taxon>Pseudomonadati</taxon>
        <taxon>Pseudomonadota</taxon>
        <taxon>Gammaproteobacteria</taxon>
        <taxon>Pasteurellales</taxon>
        <taxon>Pasteurellaceae</taxon>
        <taxon>Lonepinella</taxon>
    </lineage>
</organism>
<dbReference type="Proteomes" id="UP000295496">
    <property type="component" value="Unassembled WGS sequence"/>
</dbReference>
<proteinExistence type="predicted"/>
<evidence type="ECO:0008006" key="3">
    <source>
        <dbReference type="Google" id="ProtNLM"/>
    </source>
</evidence>
<dbReference type="EMBL" id="SMGJ01000003">
    <property type="protein sequence ID" value="TCK70112.1"/>
    <property type="molecule type" value="Genomic_DNA"/>
</dbReference>
<accession>A0A4R1KXI7</accession>
<protein>
    <recommendedName>
        <fullName evidence="3">Ribbon-helix-helix CopG family protein</fullName>
    </recommendedName>
</protein>
<comment type="caution">
    <text evidence="1">The sequence shown here is derived from an EMBL/GenBank/DDBJ whole genome shotgun (WGS) entry which is preliminary data.</text>
</comment>
<name>A0A4R1KXI7_9PAST</name>